<dbReference type="InterPro" id="IPR029050">
    <property type="entry name" value="Immunoprotect_excell_Ig-like"/>
</dbReference>
<protein>
    <submittedName>
        <fullName evidence="4">DUF4190 domain-containing protein</fullName>
    </submittedName>
</protein>
<proteinExistence type="predicted"/>
<dbReference type="RefSeq" id="WP_152232441.1">
    <property type="nucleotide sequence ID" value="NZ_BAAAOT010000024.1"/>
</dbReference>
<sequence>MSQTPPPFGAPDQSPYAPQPDQSPYAQQPGQAPYAPPADASPYAPEHGAQPGYGEAQAPFAPGQPYAGGAQQPGRPGSGLAIAAFVIGIVAFLLAWIPIINIVAIVGGIVAVILGALALSKAAKGQAGGKGFAIAGLVLSGIAIVGGILMNVIFGAAISSAVDDAVQESIADTENQLEDLGTDVSAEEETASAAALPLGQSAEVGDYTVTVRSVNPDANEIMADANLYNDAPTNQFVLVEVSVAYHGDAEGDAWLDLNHVFQGADSRQYDWASCDAIEPNSVMDVPTLTAGGTADYQVCMDVPAAAIEGGTVFVEEAFSFDGARAYWAAK</sequence>
<keyword evidence="3" id="KW-0812">Transmembrane</keyword>
<organism evidence="4 5">
    <name type="scientific">Georgenia ruanii</name>
    <dbReference type="NCBI Taxonomy" id="348442"/>
    <lineage>
        <taxon>Bacteria</taxon>
        <taxon>Bacillati</taxon>
        <taxon>Actinomycetota</taxon>
        <taxon>Actinomycetes</taxon>
        <taxon>Micrococcales</taxon>
        <taxon>Bogoriellaceae</taxon>
        <taxon>Georgenia</taxon>
    </lineage>
</organism>
<name>A0A7J9UYI9_9MICO</name>
<evidence type="ECO:0000313" key="4">
    <source>
        <dbReference type="EMBL" id="MPV89691.1"/>
    </source>
</evidence>
<evidence type="ECO:0000313" key="5">
    <source>
        <dbReference type="Proteomes" id="UP000429644"/>
    </source>
</evidence>
<dbReference type="Gene3D" id="2.60.40.1240">
    <property type="match status" value="1"/>
</dbReference>
<evidence type="ECO:0000256" key="1">
    <source>
        <dbReference type="ARBA" id="ARBA00022729"/>
    </source>
</evidence>
<dbReference type="EMBL" id="WHPD01002917">
    <property type="protein sequence ID" value="MPV89691.1"/>
    <property type="molecule type" value="Genomic_DNA"/>
</dbReference>
<dbReference type="AlphaFoldDB" id="A0A7J9UYI9"/>
<evidence type="ECO:0000256" key="3">
    <source>
        <dbReference type="SAM" id="Phobius"/>
    </source>
</evidence>
<feature type="compositionally biased region" description="Low complexity" evidence="2">
    <location>
        <begin position="22"/>
        <end position="45"/>
    </location>
</feature>
<feature type="region of interest" description="Disordered" evidence="2">
    <location>
        <begin position="1"/>
        <end position="56"/>
    </location>
</feature>
<accession>A0A7J9UYI9</accession>
<keyword evidence="1" id="KW-0732">Signal</keyword>
<dbReference type="Proteomes" id="UP000429644">
    <property type="component" value="Unassembled WGS sequence"/>
</dbReference>
<dbReference type="OrthoDB" id="4939437at2"/>
<feature type="transmembrane region" description="Helical" evidence="3">
    <location>
        <begin position="102"/>
        <end position="120"/>
    </location>
</feature>
<keyword evidence="3" id="KW-0472">Membrane</keyword>
<keyword evidence="3" id="KW-1133">Transmembrane helix</keyword>
<reference evidence="4 5" key="1">
    <citation type="submission" date="2019-10" db="EMBL/GenBank/DDBJ databases">
        <title>Georgenia wutianyii sp. nov. and Georgenia yuyongxinii sp. nov. isolated from plateau pika (Ochotona curzoniae) in the Qinghai-Tibet plateau of China.</title>
        <authorList>
            <person name="Tian Z."/>
        </authorList>
    </citation>
    <scope>NUCLEOTIDE SEQUENCE [LARGE SCALE GENOMIC DNA]</scope>
    <source>
        <strain evidence="4 5">JCM 15130</strain>
    </source>
</reference>
<comment type="caution">
    <text evidence="4">The sequence shown here is derived from an EMBL/GenBank/DDBJ whole genome shotgun (WGS) entry which is preliminary data.</text>
</comment>
<feature type="transmembrane region" description="Helical" evidence="3">
    <location>
        <begin position="132"/>
        <end position="158"/>
    </location>
</feature>
<feature type="transmembrane region" description="Helical" evidence="3">
    <location>
        <begin position="79"/>
        <end position="96"/>
    </location>
</feature>
<keyword evidence="5" id="KW-1185">Reference proteome</keyword>
<gene>
    <name evidence="4" type="ORF">GB882_13525</name>
</gene>
<evidence type="ECO:0000256" key="2">
    <source>
        <dbReference type="SAM" id="MobiDB-lite"/>
    </source>
</evidence>